<comment type="caution">
    <text evidence="2">The sequence shown here is derived from an EMBL/GenBank/DDBJ whole genome shotgun (WGS) entry which is preliminary data.</text>
</comment>
<feature type="domain" description="Reductase C-terminal" evidence="1">
    <location>
        <begin position="1"/>
        <end position="72"/>
    </location>
</feature>
<evidence type="ECO:0000313" key="2">
    <source>
        <dbReference type="EMBL" id="NPT47951.1"/>
    </source>
</evidence>
<proteinExistence type="predicted"/>
<dbReference type="SUPFAM" id="SSF55424">
    <property type="entry name" value="FAD/NAD-linked reductases, dimerisation (C-terminal) domain"/>
    <property type="match status" value="1"/>
</dbReference>
<accession>A0ABX2C5K4</accession>
<dbReference type="InterPro" id="IPR028202">
    <property type="entry name" value="Reductase_C"/>
</dbReference>
<dbReference type="Proteomes" id="UP000652198">
    <property type="component" value="Unassembled WGS sequence"/>
</dbReference>
<dbReference type="InterPro" id="IPR016156">
    <property type="entry name" value="FAD/NAD-linked_Rdtase_dimer_sf"/>
</dbReference>
<evidence type="ECO:0000313" key="3">
    <source>
        <dbReference type="Proteomes" id="UP000652198"/>
    </source>
</evidence>
<gene>
    <name evidence="2" type="ORF">GNZ12_43005</name>
</gene>
<reference evidence="2 3" key="1">
    <citation type="submission" date="2019-11" db="EMBL/GenBank/DDBJ databases">
        <title>Metabolism of dissolved organic matter in forest soils.</title>
        <authorList>
            <person name="Cyle K.T."/>
            <person name="Wilhelm R.C."/>
            <person name="Martinez C.E."/>
        </authorList>
    </citation>
    <scope>NUCLEOTIDE SEQUENCE [LARGE SCALE GENOMIC DNA]</scope>
    <source>
        <strain evidence="2 3">1N</strain>
    </source>
</reference>
<name>A0ABX2C5K4_9BURK</name>
<organism evidence="2 3">
    <name type="scientific">Paraburkholderia solitsugae</name>
    <dbReference type="NCBI Taxonomy" id="2675748"/>
    <lineage>
        <taxon>Bacteria</taxon>
        <taxon>Pseudomonadati</taxon>
        <taxon>Pseudomonadota</taxon>
        <taxon>Betaproteobacteria</taxon>
        <taxon>Burkholderiales</taxon>
        <taxon>Burkholderiaceae</taxon>
        <taxon>Paraburkholderia</taxon>
    </lineage>
</organism>
<keyword evidence="3" id="KW-1185">Reference proteome</keyword>
<dbReference type="Pfam" id="PF14759">
    <property type="entry name" value="Reductase_C"/>
    <property type="match status" value="1"/>
</dbReference>
<sequence length="77" mass="8292">MAGLFVPEAVEVVRGGADTDSFTLFQVCDGRVIAAASVNAARDMRFAKQLIKTARQVDPMALADPMIRLDKLPDIGE</sequence>
<dbReference type="EMBL" id="WOEY01000184">
    <property type="protein sequence ID" value="NPT47951.1"/>
    <property type="molecule type" value="Genomic_DNA"/>
</dbReference>
<dbReference type="Gene3D" id="3.30.390.30">
    <property type="match status" value="1"/>
</dbReference>
<protein>
    <recommendedName>
        <fullName evidence="1">Reductase C-terminal domain-containing protein</fullName>
    </recommendedName>
</protein>
<evidence type="ECO:0000259" key="1">
    <source>
        <dbReference type="Pfam" id="PF14759"/>
    </source>
</evidence>